<protein>
    <submittedName>
        <fullName evidence="3">Uncharacterized protein</fullName>
    </submittedName>
</protein>
<accession>A0A453Q162</accession>
<feature type="transmembrane region" description="Helical" evidence="2">
    <location>
        <begin position="99"/>
        <end position="122"/>
    </location>
</feature>
<keyword evidence="4" id="KW-1185">Reference proteome</keyword>
<keyword evidence="2" id="KW-0472">Membrane</keyword>
<dbReference type="Proteomes" id="UP000015105">
    <property type="component" value="Chromosome 6D"/>
</dbReference>
<reference evidence="3" key="5">
    <citation type="journal article" date="2021" name="G3 (Bethesda)">
        <title>Aegilops tauschii genome assembly Aet v5.0 features greater sequence contiguity and improved annotation.</title>
        <authorList>
            <person name="Wang L."/>
            <person name="Zhu T."/>
            <person name="Rodriguez J.C."/>
            <person name="Deal K.R."/>
            <person name="Dubcovsky J."/>
            <person name="McGuire P.E."/>
            <person name="Lux T."/>
            <person name="Spannagl M."/>
            <person name="Mayer K.F.X."/>
            <person name="Baldrich P."/>
            <person name="Meyers B.C."/>
            <person name="Huo N."/>
            <person name="Gu Y.Q."/>
            <person name="Zhou H."/>
            <person name="Devos K.M."/>
            <person name="Bennetzen J.L."/>
            <person name="Unver T."/>
            <person name="Budak H."/>
            <person name="Gulick P.J."/>
            <person name="Galiba G."/>
            <person name="Kalapos B."/>
            <person name="Nelson D.R."/>
            <person name="Li P."/>
            <person name="You F.M."/>
            <person name="Luo M.C."/>
            <person name="Dvorak J."/>
        </authorList>
    </citation>
    <scope>NUCLEOTIDE SEQUENCE [LARGE SCALE GENOMIC DNA]</scope>
    <source>
        <strain evidence="3">cv. AL8/78</strain>
    </source>
</reference>
<sequence length="123" mass="13868">QGIDQLRPNIGAQMQKPFLSTQSQFQLMSPQQQQQLLAQAQVQGNLNNSTNYGDMDPRRFTTLTRGGMNGKDGQPAGTDGCISSPMQSSSPKIRADQEYLMKVCLFWKFLFLTWSLVLRGYFI</sequence>
<evidence type="ECO:0000256" key="1">
    <source>
        <dbReference type="SAM" id="MobiDB-lite"/>
    </source>
</evidence>
<proteinExistence type="predicted"/>
<reference evidence="3" key="3">
    <citation type="journal article" date="2017" name="Nature">
        <title>Genome sequence of the progenitor of the wheat D genome Aegilops tauschii.</title>
        <authorList>
            <person name="Luo M.C."/>
            <person name="Gu Y.Q."/>
            <person name="Puiu D."/>
            <person name="Wang H."/>
            <person name="Twardziok S.O."/>
            <person name="Deal K.R."/>
            <person name="Huo N."/>
            <person name="Zhu T."/>
            <person name="Wang L."/>
            <person name="Wang Y."/>
            <person name="McGuire P.E."/>
            <person name="Liu S."/>
            <person name="Long H."/>
            <person name="Ramasamy R.K."/>
            <person name="Rodriguez J.C."/>
            <person name="Van S.L."/>
            <person name="Yuan L."/>
            <person name="Wang Z."/>
            <person name="Xia Z."/>
            <person name="Xiao L."/>
            <person name="Anderson O.D."/>
            <person name="Ouyang S."/>
            <person name="Liang Y."/>
            <person name="Zimin A.V."/>
            <person name="Pertea G."/>
            <person name="Qi P."/>
            <person name="Bennetzen J.L."/>
            <person name="Dai X."/>
            <person name="Dawson M.W."/>
            <person name="Muller H.G."/>
            <person name="Kugler K."/>
            <person name="Rivarola-Duarte L."/>
            <person name="Spannagl M."/>
            <person name="Mayer K.F.X."/>
            <person name="Lu F.H."/>
            <person name="Bevan M.W."/>
            <person name="Leroy P."/>
            <person name="Li P."/>
            <person name="You F.M."/>
            <person name="Sun Q."/>
            <person name="Liu Z."/>
            <person name="Lyons E."/>
            <person name="Wicker T."/>
            <person name="Salzberg S.L."/>
            <person name="Devos K.M."/>
            <person name="Dvorak J."/>
        </authorList>
    </citation>
    <scope>NUCLEOTIDE SEQUENCE [LARGE SCALE GENOMIC DNA]</scope>
    <source>
        <strain evidence="3">cv. AL8/78</strain>
    </source>
</reference>
<feature type="region of interest" description="Disordered" evidence="1">
    <location>
        <begin position="64"/>
        <end position="89"/>
    </location>
</feature>
<reference evidence="4" key="1">
    <citation type="journal article" date="2014" name="Science">
        <title>Ancient hybridizations among the ancestral genomes of bread wheat.</title>
        <authorList>
            <consortium name="International Wheat Genome Sequencing Consortium,"/>
            <person name="Marcussen T."/>
            <person name="Sandve S.R."/>
            <person name="Heier L."/>
            <person name="Spannagl M."/>
            <person name="Pfeifer M."/>
            <person name="Jakobsen K.S."/>
            <person name="Wulff B.B."/>
            <person name="Steuernagel B."/>
            <person name="Mayer K.F."/>
            <person name="Olsen O.A."/>
        </authorList>
    </citation>
    <scope>NUCLEOTIDE SEQUENCE [LARGE SCALE GENOMIC DNA]</scope>
    <source>
        <strain evidence="4">cv. AL8/78</strain>
    </source>
</reference>
<evidence type="ECO:0000313" key="3">
    <source>
        <dbReference type="EnsemblPlants" id="AET6Gv20937300.13"/>
    </source>
</evidence>
<organism evidence="3 4">
    <name type="scientific">Aegilops tauschii subsp. strangulata</name>
    <name type="common">Goatgrass</name>
    <dbReference type="NCBI Taxonomy" id="200361"/>
    <lineage>
        <taxon>Eukaryota</taxon>
        <taxon>Viridiplantae</taxon>
        <taxon>Streptophyta</taxon>
        <taxon>Embryophyta</taxon>
        <taxon>Tracheophyta</taxon>
        <taxon>Spermatophyta</taxon>
        <taxon>Magnoliopsida</taxon>
        <taxon>Liliopsida</taxon>
        <taxon>Poales</taxon>
        <taxon>Poaceae</taxon>
        <taxon>BOP clade</taxon>
        <taxon>Pooideae</taxon>
        <taxon>Triticodae</taxon>
        <taxon>Triticeae</taxon>
        <taxon>Triticinae</taxon>
        <taxon>Aegilops</taxon>
    </lineage>
</organism>
<name>A0A453Q162_AEGTS</name>
<evidence type="ECO:0000313" key="4">
    <source>
        <dbReference type="Proteomes" id="UP000015105"/>
    </source>
</evidence>
<dbReference type="EnsemblPlants" id="AET6Gv20937300.13">
    <property type="protein sequence ID" value="AET6Gv20937300.13"/>
    <property type="gene ID" value="AET6Gv20937300"/>
</dbReference>
<keyword evidence="2" id="KW-0812">Transmembrane</keyword>
<evidence type="ECO:0000256" key="2">
    <source>
        <dbReference type="SAM" id="Phobius"/>
    </source>
</evidence>
<reference evidence="3" key="4">
    <citation type="submission" date="2019-03" db="UniProtKB">
        <authorList>
            <consortium name="EnsemblPlants"/>
        </authorList>
    </citation>
    <scope>IDENTIFICATION</scope>
</reference>
<keyword evidence="2" id="KW-1133">Transmembrane helix</keyword>
<dbReference type="AlphaFoldDB" id="A0A453Q162"/>
<dbReference type="Gramene" id="AET6Gv20937300.13">
    <property type="protein sequence ID" value="AET6Gv20937300.13"/>
    <property type="gene ID" value="AET6Gv20937300"/>
</dbReference>
<reference evidence="4" key="2">
    <citation type="journal article" date="2017" name="Nat. Plants">
        <title>The Aegilops tauschii genome reveals multiple impacts of transposons.</title>
        <authorList>
            <person name="Zhao G."/>
            <person name="Zou C."/>
            <person name="Li K."/>
            <person name="Wang K."/>
            <person name="Li T."/>
            <person name="Gao L."/>
            <person name="Zhang X."/>
            <person name="Wang H."/>
            <person name="Yang Z."/>
            <person name="Liu X."/>
            <person name="Jiang W."/>
            <person name="Mao L."/>
            <person name="Kong X."/>
            <person name="Jiao Y."/>
            <person name="Jia J."/>
        </authorList>
    </citation>
    <scope>NUCLEOTIDE SEQUENCE [LARGE SCALE GENOMIC DNA]</scope>
    <source>
        <strain evidence="4">cv. AL8/78</strain>
    </source>
</reference>